<dbReference type="CDD" id="cd01173">
    <property type="entry name" value="pyridoxal_pyridoxamine_kinase"/>
    <property type="match status" value="1"/>
</dbReference>
<dbReference type="Pfam" id="PF08543">
    <property type="entry name" value="Phos_pyr_kin"/>
    <property type="match status" value="1"/>
</dbReference>
<evidence type="ECO:0000313" key="7">
    <source>
        <dbReference type="EMBL" id="AYQ55004.1"/>
    </source>
</evidence>
<dbReference type="AlphaFoldDB" id="A0A3G3IHI5"/>
<dbReference type="PANTHER" id="PTHR20858">
    <property type="entry name" value="PHOSPHOMETHYLPYRIMIDINE KINASE"/>
    <property type="match status" value="1"/>
</dbReference>
<name>A0A3G3IHI5_9ARCH</name>
<dbReference type="SUPFAM" id="SSF53613">
    <property type="entry name" value="Ribokinase-like"/>
    <property type="match status" value="1"/>
</dbReference>
<dbReference type="GO" id="GO:0008902">
    <property type="term" value="F:hydroxymethylpyrimidine kinase activity"/>
    <property type="evidence" value="ECO:0007669"/>
    <property type="project" value="TreeGrafter"/>
</dbReference>
<dbReference type="EMBL" id="CP017686">
    <property type="protein sequence ID" value="AYQ55004.1"/>
    <property type="molecule type" value="Genomic_DNA"/>
</dbReference>
<keyword evidence="4 7" id="KW-0418">Kinase</keyword>
<organism evidence="7 8">
    <name type="scientific">Methanomethylophilus alvi</name>
    <dbReference type="NCBI Taxonomy" id="1291540"/>
    <lineage>
        <taxon>Archaea</taxon>
        <taxon>Methanobacteriati</taxon>
        <taxon>Thermoplasmatota</taxon>
        <taxon>Thermoplasmata</taxon>
        <taxon>Methanomassiliicoccales</taxon>
        <taxon>Methanomethylophilaceae</taxon>
        <taxon>Methanomethylophilus</taxon>
    </lineage>
</organism>
<dbReference type="GO" id="GO:0009228">
    <property type="term" value="P:thiamine biosynthetic process"/>
    <property type="evidence" value="ECO:0007669"/>
    <property type="project" value="TreeGrafter"/>
</dbReference>
<proteinExistence type="predicted"/>
<evidence type="ECO:0000256" key="3">
    <source>
        <dbReference type="ARBA" id="ARBA00022741"/>
    </source>
</evidence>
<dbReference type="EC" id="2.7.1.35" evidence="1"/>
<keyword evidence="2" id="KW-0808">Transferase</keyword>
<dbReference type="GO" id="GO:0005524">
    <property type="term" value="F:ATP binding"/>
    <property type="evidence" value="ECO:0007669"/>
    <property type="project" value="UniProtKB-KW"/>
</dbReference>
<reference evidence="7 8" key="1">
    <citation type="submission" date="2016-10" db="EMBL/GenBank/DDBJ databases">
        <title>Complete genome of the TMA-utilizing, human hosted archaeon Methanomethylophilus alvus Gen. nov, sp. nov., strain Mx-05, derived from a pure culture.</title>
        <authorList>
            <person name="Brugere J.-F."/>
            <person name="Ben Hania W."/>
            <person name="Chaudhary P.P."/>
            <person name="Gaci N."/>
            <person name="Borrel G."/>
            <person name="Cao Van Tuat L."/>
            <person name="Fardeau M.-L."/>
            <person name="Harris H.M.B."/>
            <person name="O'Toole P.W."/>
            <person name="Ollivier B."/>
        </authorList>
    </citation>
    <scope>NUCLEOTIDE SEQUENCE [LARGE SCALE GENOMIC DNA]</scope>
    <source>
        <strain evidence="7 8">Mx-05</strain>
    </source>
</reference>
<dbReference type="PANTHER" id="PTHR20858:SF17">
    <property type="entry name" value="HYDROXYMETHYLPYRIMIDINE_PHOSPHOMETHYLPYRIMIDINE KINASE THI20-RELATED"/>
    <property type="match status" value="1"/>
</dbReference>
<accession>A0A3G3IHI5</accession>
<dbReference type="GO" id="GO:0008478">
    <property type="term" value="F:pyridoxal kinase activity"/>
    <property type="evidence" value="ECO:0007669"/>
    <property type="project" value="UniProtKB-EC"/>
</dbReference>
<dbReference type="Gene3D" id="3.40.1190.20">
    <property type="match status" value="1"/>
</dbReference>
<evidence type="ECO:0000256" key="1">
    <source>
        <dbReference type="ARBA" id="ARBA00012104"/>
    </source>
</evidence>
<dbReference type="InterPro" id="IPR004625">
    <property type="entry name" value="PyrdxlKinase"/>
</dbReference>
<protein>
    <recommendedName>
        <fullName evidence="1">pyridoxal kinase</fullName>
        <ecNumber evidence="1">2.7.1.35</ecNumber>
    </recommendedName>
</protein>
<dbReference type="RefSeq" id="WP_022532167.1">
    <property type="nucleotide sequence ID" value="NZ_CAYARL010000027.1"/>
</dbReference>
<dbReference type="GO" id="GO:0008972">
    <property type="term" value="F:phosphomethylpyrimidine kinase activity"/>
    <property type="evidence" value="ECO:0007669"/>
    <property type="project" value="TreeGrafter"/>
</dbReference>
<evidence type="ECO:0000259" key="6">
    <source>
        <dbReference type="Pfam" id="PF08543"/>
    </source>
</evidence>
<dbReference type="GO" id="GO:0009443">
    <property type="term" value="P:pyridoxal 5'-phosphate salvage"/>
    <property type="evidence" value="ECO:0007669"/>
    <property type="project" value="InterPro"/>
</dbReference>
<sequence length="283" mass="30748">MQQKRVLAIHDISCVGKCSLTVALPIISAAGLECSGMPTAVLSTHTGGFTGFTYRDLTGDLVPITEHWKSLDIRFDGIYTGFLGSFEQIDIVSNIIDEVGKDAMVFVDPVMADNGELYKVFPEDFPRGMRGLCSKADLILPNMTEAALMLGEEYRDGPYSKEYVEGILKRLSALGPGKVVLTGVFFDSEKVGAAAYDAVTGEMTYSFSERVPGYYHGTGDIFSSVVVSCIMDGLPLSKATDIAVDFTYRSIRRTYEAGTDVRFGVNFEAGIPKLLKDMGKGCE</sequence>
<evidence type="ECO:0000256" key="4">
    <source>
        <dbReference type="ARBA" id="ARBA00022777"/>
    </source>
</evidence>
<dbReference type="InterPro" id="IPR029056">
    <property type="entry name" value="Ribokinase-like"/>
</dbReference>
<feature type="domain" description="Pyridoxamine kinase/Phosphomethylpyrimidine kinase" evidence="6">
    <location>
        <begin position="69"/>
        <end position="259"/>
    </location>
</feature>
<evidence type="ECO:0000313" key="8">
    <source>
        <dbReference type="Proteomes" id="UP000273278"/>
    </source>
</evidence>
<dbReference type="InterPro" id="IPR013749">
    <property type="entry name" value="PM/HMP-P_kinase-1"/>
</dbReference>
<evidence type="ECO:0000256" key="2">
    <source>
        <dbReference type="ARBA" id="ARBA00022679"/>
    </source>
</evidence>
<dbReference type="NCBIfam" id="NF005491">
    <property type="entry name" value="PRK07105.1"/>
    <property type="match status" value="1"/>
</dbReference>
<keyword evidence="5" id="KW-0067">ATP-binding</keyword>
<evidence type="ECO:0000256" key="5">
    <source>
        <dbReference type="ARBA" id="ARBA00022840"/>
    </source>
</evidence>
<dbReference type="Proteomes" id="UP000273278">
    <property type="component" value="Chromosome"/>
</dbReference>
<dbReference type="GeneID" id="41321640"/>
<keyword evidence="3" id="KW-0547">Nucleotide-binding</keyword>
<dbReference type="GO" id="GO:0005829">
    <property type="term" value="C:cytosol"/>
    <property type="evidence" value="ECO:0007669"/>
    <property type="project" value="TreeGrafter"/>
</dbReference>
<gene>
    <name evidence="7" type="ORF">BKD89_04195</name>
</gene>